<sequence length="302" mass="32555">MRNDNGYHERSAIAQKSTLISAAVNIILSFMQILSGIFSGSQGLIADGIHSLSDLVADAVVLLANKKSRKPSDNDHHYGHWRYENGASLILGIMLVAVGVGMLWSAAGKLLHPESLSEVHVTALWVALTALAIKETLFRYMRRVAISLQSSLLMANAWHARSDAASSVVVAIGITGTLAGYPWFDPAAALVVGLLILRMGYAFAADAMHDLMDRAADSDKEHEIKALLLSTPGVAGLHDLKTRKAGDLILVDVHLEVPEHLSVRDSHDIAVAARERVLQQNGILNVMVHIDPFSANAPNQCL</sequence>
<evidence type="ECO:0000256" key="2">
    <source>
        <dbReference type="ARBA" id="ARBA00010212"/>
    </source>
</evidence>
<evidence type="ECO:0000256" key="3">
    <source>
        <dbReference type="ARBA" id="ARBA00022448"/>
    </source>
</evidence>
<dbReference type="PANTHER" id="PTHR43840">
    <property type="entry name" value="MITOCHONDRIAL METAL TRANSPORTER 1-RELATED"/>
    <property type="match status" value="1"/>
</dbReference>
<dbReference type="EMBL" id="QKOX01000013">
    <property type="protein sequence ID" value="RWT22226.1"/>
    <property type="molecule type" value="Genomic_DNA"/>
</dbReference>
<reference evidence="12 13" key="1">
    <citation type="submission" date="2018-06" db="EMBL/GenBank/DDBJ databases">
        <title>Carbapenemase-producing Enterobacteriaceae present in wastewater treatment plant effluent and nearby surface waters in the US.</title>
        <authorList>
            <person name="Mathys D.A."/>
            <person name="Mollenkopf D.F."/>
            <person name="Feicht S.M."/>
            <person name="Adams R.J."/>
            <person name="Albers A.L."/>
            <person name="Stuever D.M."/>
            <person name="Daniels J.B."/>
            <person name="Wittum T.E."/>
        </authorList>
    </citation>
    <scope>NUCLEOTIDE SEQUENCE [LARGE SCALE GENOMIC DNA]</scope>
    <source>
        <strain evidence="12 13">GEO_47_Down_B</strain>
    </source>
</reference>
<dbReference type="GO" id="GO:0016020">
    <property type="term" value="C:membrane"/>
    <property type="evidence" value="ECO:0007669"/>
    <property type="project" value="UniProtKB-SubCell"/>
</dbReference>
<evidence type="ECO:0000256" key="7">
    <source>
        <dbReference type="ARBA" id="ARBA00022906"/>
    </source>
</evidence>
<feature type="domain" description="Cation efflux protein transmembrane" evidence="10">
    <location>
        <begin position="19"/>
        <end position="212"/>
    </location>
</feature>
<keyword evidence="8" id="KW-1133">Transmembrane helix</keyword>
<dbReference type="InterPro" id="IPR027469">
    <property type="entry name" value="Cation_efflux_TMD_sf"/>
</dbReference>
<dbReference type="InterPro" id="IPR002524">
    <property type="entry name" value="Cation_efflux"/>
</dbReference>
<dbReference type="InterPro" id="IPR058533">
    <property type="entry name" value="Cation_efflux_TM"/>
</dbReference>
<dbReference type="Proteomes" id="UP000288843">
    <property type="component" value="Unassembled WGS sequence"/>
</dbReference>
<dbReference type="NCBIfam" id="TIGR01297">
    <property type="entry name" value="CDF"/>
    <property type="match status" value="1"/>
</dbReference>
<evidence type="ECO:0000313" key="12">
    <source>
        <dbReference type="EMBL" id="RWT22226.1"/>
    </source>
</evidence>
<dbReference type="Pfam" id="PF16916">
    <property type="entry name" value="ZT_dimer"/>
    <property type="match status" value="1"/>
</dbReference>
<dbReference type="InterPro" id="IPR027470">
    <property type="entry name" value="Cation_efflux_CTD"/>
</dbReference>
<proteinExistence type="inferred from homology"/>
<evidence type="ECO:0000256" key="5">
    <source>
        <dbReference type="ARBA" id="ARBA00022692"/>
    </source>
</evidence>
<dbReference type="FunFam" id="1.20.1510.10:FF:000006">
    <property type="entry name" value="Divalent cation efflux transporter"/>
    <property type="match status" value="1"/>
</dbReference>
<evidence type="ECO:0000256" key="9">
    <source>
        <dbReference type="ARBA" id="ARBA00023136"/>
    </source>
</evidence>
<keyword evidence="9" id="KW-0472">Membrane</keyword>
<organism evidence="12 13">
    <name type="scientific">Raoultella planticola</name>
    <name type="common">Klebsiella planticola</name>
    <dbReference type="NCBI Taxonomy" id="575"/>
    <lineage>
        <taxon>Bacteria</taxon>
        <taxon>Pseudomonadati</taxon>
        <taxon>Pseudomonadota</taxon>
        <taxon>Gammaproteobacteria</taxon>
        <taxon>Enterobacterales</taxon>
        <taxon>Enterobacteriaceae</taxon>
        <taxon>Klebsiella/Raoultella group</taxon>
        <taxon>Raoultella</taxon>
    </lineage>
</organism>
<evidence type="ECO:0000256" key="8">
    <source>
        <dbReference type="ARBA" id="ARBA00022989"/>
    </source>
</evidence>
<keyword evidence="4" id="KW-0408">Iron</keyword>
<comment type="similarity">
    <text evidence="2">Belongs to the cation diffusion facilitator (CDF) transporter (TC 2.A.4) family. FieF subfamily.</text>
</comment>
<evidence type="ECO:0000259" key="11">
    <source>
        <dbReference type="Pfam" id="PF16916"/>
    </source>
</evidence>
<keyword evidence="3" id="KW-0813">Transport</keyword>
<accession>A0A443VM24</accession>
<name>A0A443VM24_RAOPL</name>
<keyword evidence="4" id="KW-0410">Iron transport</keyword>
<evidence type="ECO:0000256" key="6">
    <source>
        <dbReference type="ARBA" id="ARBA00022833"/>
    </source>
</evidence>
<dbReference type="GO" id="GO:0006829">
    <property type="term" value="P:zinc ion transport"/>
    <property type="evidence" value="ECO:0007669"/>
    <property type="project" value="UniProtKB-KW"/>
</dbReference>
<dbReference type="InterPro" id="IPR050291">
    <property type="entry name" value="CDF_Transporter"/>
</dbReference>
<comment type="subcellular location">
    <subcellularLocation>
        <location evidence="1">Membrane</location>
        <topology evidence="1">Multi-pass membrane protein</topology>
    </subcellularLocation>
</comment>
<keyword evidence="7" id="KW-0864">Zinc transport</keyword>
<feature type="domain" description="Cation efflux protein cytoplasmic" evidence="11">
    <location>
        <begin position="217"/>
        <end position="292"/>
    </location>
</feature>
<dbReference type="Gene3D" id="1.20.1510.10">
    <property type="entry name" value="Cation efflux protein transmembrane domain"/>
    <property type="match status" value="1"/>
</dbReference>
<dbReference type="GO" id="GO:0008324">
    <property type="term" value="F:monoatomic cation transmembrane transporter activity"/>
    <property type="evidence" value="ECO:0007669"/>
    <property type="project" value="InterPro"/>
</dbReference>
<evidence type="ECO:0000256" key="4">
    <source>
        <dbReference type="ARBA" id="ARBA00022496"/>
    </source>
</evidence>
<dbReference type="SUPFAM" id="SSF160240">
    <property type="entry name" value="Cation efflux protein cytoplasmic domain-like"/>
    <property type="match status" value="1"/>
</dbReference>
<keyword evidence="7" id="KW-0406">Ion transport</keyword>
<dbReference type="InterPro" id="IPR036837">
    <property type="entry name" value="Cation_efflux_CTD_sf"/>
</dbReference>
<evidence type="ECO:0000259" key="10">
    <source>
        <dbReference type="Pfam" id="PF01545"/>
    </source>
</evidence>
<dbReference type="RefSeq" id="WP_064793364.1">
    <property type="nucleotide sequence ID" value="NZ_CABDVR010000001.1"/>
</dbReference>
<protein>
    <submittedName>
        <fullName evidence="12">Cation transporter</fullName>
    </submittedName>
</protein>
<gene>
    <name evidence="12" type="ORF">DN603_14470</name>
</gene>
<dbReference type="PANTHER" id="PTHR43840:SF15">
    <property type="entry name" value="MITOCHONDRIAL METAL TRANSPORTER 1-RELATED"/>
    <property type="match status" value="1"/>
</dbReference>
<dbReference type="SUPFAM" id="SSF161111">
    <property type="entry name" value="Cation efflux protein transmembrane domain-like"/>
    <property type="match status" value="1"/>
</dbReference>
<keyword evidence="6" id="KW-0862">Zinc</keyword>
<evidence type="ECO:0000313" key="13">
    <source>
        <dbReference type="Proteomes" id="UP000288843"/>
    </source>
</evidence>
<dbReference type="GO" id="GO:0006826">
    <property type="term" value="P:iron ion transport"/>
    <property type="evidence" value="ECO:0007669"/>
    <property type="project" value="UniProtKB-KW"/>
</dbReference>
<evidence type="ECO:0000256" key="1">
    <source>
        <dbReference type="ARBA" id="ARBA00004141"/>
    </source>
</evidence>
<comment type="caution">
    <text evidence="12">The sequence shown here is derived from an EMBL/GenBank/DDBJ whole genome shotgun (WGS) entry which is preliminary data.</text>
</comment>
<dbReference type="Pfam" id="PF01545">
    <property type="entry name" value="Cation_efflux"/>
    <property type="match status" value="1"/>
</dbReference>
<dbReference type="Gene3D" id="3.30.70.1350">
    <property type="entry name" value="Cation efflux protein, cytoplasmic domain"/>
    <property type="match status" value="1"/>
</dbReference>
<dbReference type="AlphaFoldDB" id="A0A443VM24"/>
<keyword evidence="5" id="KW-0812">Transmembrane</keyword>